<dbReference type="Proteomes" id="UP000277204">
    <property type="component" value="Unassembled WGS sequence"/>
</dbReference>
<proteinExistence type="predicted"/>
<protein>
    <submittedName>
        <fullName evidence="1">Uncharacterized protein</fullName>
    </submittedName>
</protein>
<gene>
    <name evidence="1" type="ORF">SMRZ_LOCUS13784</name>
</gene>
<reference evidence="1 2" key="1">
    <citation type="submission" date="2018-11" db="EMBL/GenBank/DDBJ databases">
        <authorList>
            <consortium name="Pathogen Informatics"/>
        </authorList>
    </citation>
    <scope>NUCLEOTIDE SEQUENCE [LARGE SCALE GENOMIC DNA]</scope>
    <source>
        <strain evidence="1 2">Zambia</strain>
    </source>
</reference>
<organism evidence="1 2">
    <name type="scientific">Schistosoma margrebowiei</name>
    <dbReference type="NCBI Taxonomy" id="48269"/>
    <lineage>
        <taxon>Eukaryota</taxon>
        <taxon>Metazoa</taxon>
        <taxon>Spiralia</taxon>
        <taxon>Lophotrochozoa</taxon>
        <taxon>Platyhelminthes</taxon>
        <taxon>Trematoda</taxon>
        <taxon>Digenea</taxon>
        <taxon>Strigeidida</taxon>
        <taxon>Schistosomatoidea</taxon>
        <taxon>Schistosomatidae</taxon>
        <taxon>Schistosoma</taxon>
    </lineage>
</organism>
<evidence type="ECO:0000313" key="2">
    <source>
        <dbReference type="Proteomes" id="UP000277204"/>
    </source>
</evidence>
<sequence length="70" mass="8346">MTSQIVTEIRRYKLAVLEIRETHWTQARQQRIDTEEMLLYSGHEEENSPHTQGFALMSALKPTSRNMWRN</sequence>
<keyword evidence="2" id="KW-1185">Reference proteome</keyword>
<name>A0A183MCL0_9TREM</name>
<accession>A0A183MCL0</accession>
<dbReference type="EMBL" id="UZAI01011188">
    <property type="protein sequence ID" value="VDP08459.1"/>
    <property type="molecule type" value="Genomic_DNA"/>
</dbReference>
<dbReference type="AlphaFoldDB" id="A0A183MCL0"/>
<evidence type="ECO:0000313" key="1">
    <source>
        <dbReference type="EMBL" id="VDP08459.1"/>
    </source>
</evidence>